<organism evidence="1 2">
    <name type="scientific">Auriscalpium vulgare</name>
    <dbReference type="NCBI Taxonomy" id="40419"/>
    <lineage>
        <taxon>Eukaryota</taxon>
        <taxon>Fungi</taxon>
        <taxon>Dikarya</taxon>
        <taxon>Basidiomycota</taxon>
        <taxon>Agaricomycotina</taxon>
        <taxon>Agaricomycetes</taxon>
        <taxon>Russulales</taxon>
        <taxon>Auriscalpiaceae</taxon>
        <taxon>Auriscalpium</taxon>
    </lineage>
</organism>
<reference evidence="1" key="1">
    <citation type="submission" date="2021-02" db="EMBL/GenBank/DDBJ databases">
        <authorList>
            <consortium name="DOE Joint Genome Institute"/>
            <person name="Ahrendt S."/>
            <person name="Looney B.P."/>
            <person name="Miyauchi S."/>
            <person name="Morin E."/>
            <person name="Drula E."/>
            <person name="Courty P.E."/>
            <person name="Chicoki N."/>
            <person name="Fauchery L."/>
            <person name="Kohler A."/>
            <person name="Kuo A."/>
            <person name="Labutti K."/>
            <person name="Pangilinan J."/>
            <person name="Lipzen A."/>
            <person name="Riley R."/>
            <person name="Andreopoulos W."/>
            <person name="He G."/>
            <person name="Johnson J."/>
            <person name="Barry K.W."/>
            <person name="Grigoriev I.V."/>
            <person name="Nagy L."/>
            <person name="Hibbett D."/>
            <person name="Henrissat B."/>
            <person name="Matheny P.B."/>
            <person name="Labbe J."/>
            <person name="Martin F."/>
        </authorList>
    </citation>
    <scope>NUCLEOTIDE SEQUENCE</scope>
    <source>
        <strain evidence="1">FP105234-sp</strain>
    </source>
</reference>
<name>A0ACB8S772_9AGAM</name>
<reference evidence="1" key="2">
    <citation type="journal article" date="2022" name="New Phytol.">
        <title>Evolutionary transition to the ectomycorrhizal habit in the genomes of a hyperdiverse lineage of mushroom-forming fungi.</title>
        <authorList>
            <person name="Looney B."/>
            <person name="Miyauchi S."/>
            <person name="Morin E."/>
            <person name="Drula E."/>
            <person name="Courty P.E."/>
            <person name="Kohler A."/>
            <person name="Kuo A."/>
            <person name="LaButti K."/>
            <person name="Pangilinan J."/>
            <person name="Lipzen A."/>
            <person name="Riley R."/>
            <person name="Andreopoulos W."/>
            <person name="He G."/>
            <person name="Johnson J."/>
            <person name="Nolan M."/>
            <person name="Tritt A."/>
            <person name="Barry K.W."/>
            <person name="Grigoriev I.V."/>
            <person name="Nagy L.G."/>
            <person name="Hibbett D."/>
            <person name="Henrissat B."/>
            <person name="Matheny P.B."/>
            <person name="Labbe J."/>
            <person name="Martin F.M."/>
        </authorList>
    </citation>
    <scope>NUCLEOTIDE SEQUENCE</scope>
    <source>
        <strain evidence="1">FP105234-sp</strain>
    </source>
</reference>
<accession>A0ACB8S772</accession>
<gene>
    <name evidence="1" type="ORF">FA95DRAFT_1602099</name>
</gene>
<evidence type="ECO:0000313" key="2">
    <source>
        <dbReference type="Proteomes" id="UP000814033"/>
    </source>
</evidence>
<dbReference type="Proteomes" id="UP000814033">
    <property type="component" value="Unassembled WGS sequence"/>
</dbReference>
<comment type="caution">
    <text evidence="1">The sequence shown here is derived from an EMBL/GenBank/DDBJ whole genome shotgun (WGS) entry which is preliminary data.</text>
</comment>
<evidence type="ECO:0000313" key="1">
    <source>
        <dbReference type="EMBL" id="KAI0052139.1"/>
    </source>
</evidence>
<keyword evidence="2" id="KW-1185">Reference proteome</keyword>
<dbReference type="EMBL" id="MU275847">
    <property type="protein sequence ID" value="KAI0052139.1"/>
    <property type="molecule type" value="Genomic_DNA"/>
</dbReference>
<protein>
    <submittedName>
        <fullName evidence="1">Cytochrome P450</fullName>
    </submittedName>
</protein>
<sequence length="502" mass="55764">MYPVGLPAFYQFTLDHLSWSSLLLLSCIVCLCIALCDHFSDKTDAATAIPGPFILNLRPFFRTRFDFLNWGFKTTGQSLFQFRLLRNNVVVVSGEQGRKDFFNAKGLDLQEGFRVLSGALPFVQGVTSDLRQQRIASIYKRLANVQKSDRLTELIPEIAADCQVMVESWGKSGSVDPFDKIYEIVFQTTVRCLTCSEIANDPEVVARLRRLYDQVDRGTTPATVLFPWFPSPAMVMKLRATKNIYDIVVTAMNVRKQSGVTHNDSLQMLLDAGEEPNMIVGFIMGLLIAGARSTGTIASWLITFLASHPHWRQEALREVQGLIASHAADTSQAPRSASSLLSSLTLSALENHTPILDSLIRETLRVAQPHVAMRRNVGPDMYIAGKIIPTGSFAVYPFSDVHLNPDLYPDPRRFDPLRPAVKEDFGYVGWGGGRVNCLGTRLAKLEMKILAATVLLNHDFKLVDGAGAVPTAQPLPNWNDVLTCRPSNGAFFLKYERSQPQA</sequence>
<proteinExistence type="predicted"/>